<dbReference type="SMART" id="SM00046">
    <property type="entry name" value="DAGKc"/>
    <property type="match status" value="1"/>
</dbReference>
<comment type="similarity">
    <text evidence="2">Belongs to the diacylglycerol/lipid kinase family.</text>
</comment>
<organism evidence="14 15">
    <name type="scientific">Youxingia wuxianensis</name>
    <dbReference type="NCBI Taxonomy" id="2763678"/>
    <lineage>
        <taxon>Bacteria</taxon>
        <taxon>Bacillati</taxon>
        <taxon>Bacillota</taxon>
        <taxon>Clostridia</taxon>
        <taxon>Eubacteriales</taxon>
        <taxon>Oscillospiraceae</taxon>
        <taxon>Youxingia</taxon>
    </lineage>
</organism>
<keyword evidence="8" id="KW-0067">ATP-binding</keyword>
<reference evidence="14" key="1">
    <citation type="submission" date="2020-08" db="EMBL/GenBank/DDBJ databases">
        <title>Genome public.</title>
        <authorList>
            <person name="Liu C."/>
            <person name="Sun Q."/>
        </authorList>
    </citation>
    <scope>NUCLEOTIDE SEQUENCE</scope>
    <source>
        <strain evidence="14">NSJ-64</strain>
    </source>
</reference>
<dbReference type="Pfam" id="PF00781">
    <property type="entry name" value="DAGK_cat"/>
    <property type="match status" value="1"/>
</dbReference>
<evidence type="ECO:0000256" key="10">
    <source>
        <dbReference type="ARBA" id="ARBA00023098"/>
    </source>
</evidence>
<dbReference type="SUPFAM" id="SSF111331">
    <property type="entry name" value="NAD kinase/diacylglycerol kinase-like"/>
    <property type="match status" value="1"/>
</dbReference>
<dbReference type="InterPro" id="IPR016064">
    <property type="entry name" value="NAD/diacylglycerol_kinase_sf"/>
</dbReference>
<dbReference type="Gene3D" id="2.60.200.40">
    <property type="match status" value="1"/>
</dbReference>
<protein>
    <submittedName>
        <fullName evidence="14">YegS/Rv2252/BmrU family lipid kinase</fullName>
    </submittedName>
</protein>
<keyword evidence="10" id="KW-0443">Lipid metabolism</keyword>
<evidence type="ECO:0000256" key="5">
    <source>
        <dbReference type="ARBA" id="ARBA00022723"/>
    </source>
</evidence>
<keyword evidence="6" id="KW-0547">Nucleotide-binding</keyword>
<evidence type="ECO:0000256" key="7">
    <source>
        <dbReference type="ARBA" id="ARBA00022777"/>
    </source>
</evidence>
<name>A0A926IIP3_9FIRM</name>
<keyword evidence="4" id="KW-0808">Transferase</keyword>
<keyword evidence="12" id="KW-1208">Phospholipid metabolism</keyword>
<comment type="caution">
    <text evidence="14">The sequence shown here is derived from an EMBL/GenBank/DDBJ whole genome shotgun (WGS) entry which is preliminary data.</text>
</comment>
<keyword evidence="3" id="KW-0444">Lipid biosynthesis</keyword>
<dbReference type="EMBL" id="JACRTD010000011">
    <property type="protein sequence ID" value="MBC8586410.1"/>
    <property type="molecule type" value="Genomic_DNA"/>
</dbReference>
<dbReference type="PANTHER" id="PTHR12358:SF106">
    <property type="entry name" value="LIPID KINASE YEGS"/>
    <property type="match status" value="1"/>
</dbReference>
<evidence type="ECO:0000256" key="3">
    <source>
        <dbReference type="ARBA" id="ARBA00022516"/>
    </source>
</evidence>
<dbReference type="NCBIfam" id="TIGR00147">
    <property type="entry name" value="YegS/Rv2252/BmrU family lipid kinase"/>
    <property type="match status" value="1"/>
</dbReference>
<dbReference type="PROSITE" id="PS50146">
    <property type="entry name" value="DAGK"/>
    <property type="match status" value="1"/>
</dbReference>
<dbReference type="Pfam" id="PF19279">
    <property type="entry name" value="YegS_C"/>
    <property type="match status" value="1"/>
</dbReference>
<evidence type="ECO:0000256" key="6">
    <source>
        <dbReference type="ARBA" id="ARBA00022741"/>
    </source>
</evidence>
<evidence type="ECO:0000256" key="11">
    <source>
        <dbReference type="ARBA" id="ARBA00023209"/>
    </source>
</evidence>
<dbReference type="GO" id="GO:0004143">
    <property type="term" value="F:ATP-dependent diacylglycerol kinase activity"/>
    <property type="evidence" value="ECO:0007669"/>
    <property type="project" value="TreeGrafter"/>
</dbReference>
<evidence type="ECO:0000256" key="1">
    <source>
        <dbReference type="ARBA" id="ARBA00001946"/>
    </source>
</evidence>
<dbReference type="InterPro" id="IPR045540">
    <property type="entry name" value="YegS/DAGK_C"/>
</dbReference>
<gene>
    <name evidence="14" type="ORF">H8705_12545</name>
</gene>
<dbReference type="PANTHER" id="PTHR12358">
    <property type="entry name" value="SPHINGOSINE KINASE"/>
    <property type="match status" value="1"/>
</dbReference>
<dbReference type="GO" id="GO:0046872">
    <property type="term" value="F:metal ion binding"/>
    <property type="evidence" value="ECO:0007669"/>
    <property type="project" value="UniProtKB-KW"/>
</dbReference>
<evidence type="ECO:0000259" key="13">
    <source>
        <dbReference type="PROSITE" id="PS50146"/>
    </source>
</evidence>
<evidence type="ECO:0000256" key="8">
    <source>
        <dbReference type="ARBA" id="ARBA00022840"/>
    </source>
</evidence>
<dbReference type="GO" id="GO:0005524">
    <property type="term" value="F:ATP binding"/>
    <property type="evidence" value="ECO:0007669"/>
    <property type="project" value="UniProtKB-KW"/>
</dbReference>
<dbReference type="Proteomes" id="UP000623678">
    <property type="component" value="Unassembled WGS sequence"/>
</dbReference>
<dbReference type="AlphaFoldDB" id="A0A926IIP3"/>
<evidence type="ECO:0000256" key="9">
    <source>
        <dbReference type="ARBA" id="ARBA00022842"/>
    </source>
</evidence>
<keyword evidence="15" id="KW-1185">Reference proteome</keyword>
<evidence type="ECO:0000256" key="2">
    <source>
        <dbReference type="ARBA" id="ARBA00005983"/>
    </source>
</evidence>
<keyword evidence="11" id="KW-0594">Phospholipid biosynthesis</keyword>
<dbReference type="InterPro" id="IPR050187">
    <property type="entry name" value="Lipid_Phosphate_FormReg"/>
</dbReference>
<keyword evidence="5" id="KW-0479">Metal-binding</keyword>
<evidence type="ECO:0000256" key="4">
    <source>
        <dbReference type="ARBA" id="ARBA00022679"/>
    </source>
</evidence>
<comment type="cofactor">
    <cofactor evidence="1">
        <name>Mg(2+)</name>
        <dbReference type="ChEBI" id="CHEBI:18420"/>
    </cofactor>
</comment>
<evidence type="ECO:0000313" key="15">
    <source>
        <dbReference type="Proteomes" id="UP000623678"/>
    </source>
</evidence>
<dbReference type="InterPro" id="IPR001206">
    <property type="entry name" value="Diacylglycerol_kinase_cat_dom"/>
</dbReference>
<sequence length="298" mass="33040">MKKKLLFVVNPMAGKGAVKSQLLGIIDLFTKYGYTVTVHPTQKKSDATQIVQKEAKNYHMIVCCGGDATLNETVSGLMDCEKRPALGYLPAGTVNDFASSLHIPKNMLKAAQTAMDGVVFHCDVGSFNQEYFTYVAAFGAFTDVAYDTPQSFKNVLGRLAYFLEGIKHLPQLKSYRLRVETETCVIEDDFLFGMAANSTSIGGFQGMNLRDVSMDDGLFEVSLIKMPENLAQLQTLVHYLIGLEKKSDFVRSLKASRIHITSQEEVPWTLDGEFGGRFNQVTIENKHKAIPIVVGKFK</sequence>
<dbReference type="GO" id="GO:0008654">
    <property type="term" value="P:phospholipid biosynthetic process"/>
    <property type="evidence" value="ECO:0007669"/>
    <property type="project" value="UniProtKB-KW"/>
</dbReference>
<dbReference type="RefSeq" id="WP_262396131.1">
    <property type="nucleotide sequence ID" value="NZ_JACRTD010000011.1"/>
</dbReference>
<accession>A0A926IIP3</accession>
<dbReference type="GO" id="GO:0005886">
    <property type="term" value="C:plasma membrane"/>
    <property type="evidence" value="ECO:0007669"/>
    <property type="project" value="TreeGrafter"/>
</dbReference>
<evidence type="ECO:0000313" key="14">
    <source>
        <dbReference type="EMBL" id="MBC8586410.1"/>
    </source>
</evidence>
<evidence type="ECO:0000256" key="12">
    <source>
        <dbReference type="ARBA" id="ARBA00023264"/>
    </source>
</evidence>
<keyword evidence="7 14" id="KW-0418">Kinase</keyword>
<dbReference type="Gene3D" id="3.40.50.10330">
    <property type="entry name" value="Probable inorganic polyphosphate/atp-NAD kinase, domain 1"/>
    <property type="match status" value="1"/>
</dbReference>
<dbReference type="InterPro" id="IPR017438">
    <property type="entry name" value="ATP-NAD_kinase_N"/>
</dbReference>
<feature type="domain" description="DAGKc" evidence="13">
    <location>
        <begin position="1"/>
        <end position="131"/>
    </location>
</feature>
<proteinExistence type="inferred from homology"/>
<dbReference type="InterPro" id="IPR005218">
    <property type="entry name" value="Diacylglycerol/lipid_kinase"/>
</dbReference>
<keyword evidence="9" id="KW-0460">Magnesium</keyword>